<dbReference type="InterPro" id="IPR029024">
    <property type="entry name" value="TerB-like"/>
</dbReference>
<evidence type="ECO:0000313" key="1">
    <source>
        <dbReference type="EMBL" id="MDG3496627.1"/>
    </source>
</evidence>
<protein>
    <submittedName>
        <fullName evidence="1">TerB family tellurite resistance protein</fullName>
    </submittedName>
</protein>
<sequence>MTLQEIPPPINPRQMDILRAVAAMAWADGKLEPDEIKLMLDEFATLFAQNDTERSTLKARLKDYLGQNIPLEEVVPHIKSIEDRKMTLRLGYQVIQASRRNPNEPMINLDEAAAYQRLVRILDLPSEVVADIEASIVPPEESYPHGLIKALASRLHKLLGNVK</sequence>
<dbReference type="CDD" id="cd07177">
    <property type="entry name" value="terB_like"/>
    <property type="match status" value="1"/>
</dbReference>
<proteinExistence type="predicted"/>
<dbReference type="EMBL" id="VBTY01000207">
    <property type="protein sequence ID" value="MDG3496627.1"/>
    <property type="molecule type" value="Genomic_DNA"/>
</dbReference>
<dbReference type="SUPFAM" id="SSF158682">
    <property type="entry name" value="TerB-like"/>
    <property type="match status" value="1"/>
</dbReference>
<name>A0A9X4MCL0_9CYAN</name>
<reference evidence="1" key="1">
    <citation type="submission" date="2019-05" db="EMBL/GenBank/DDBJ databases">
        <title>Whole genome sequencing of Pseudanabaena catenata USMAC16.</title>
        <authorList>
            <person name="Khan Z."/>
            <person name="Omar W.M."/>
            <person name="Convey P."/>
            <person name="Merican F."/>
            <person name="Najimudin N."/>
        </authorList>
    </citation>
    <scope>NUCLEOTIDE SEQUENCE</scope>
    <source>
        <strain evidence="1">USMAC16</strain>
    </source>
</reference>
<comment type="caution">
    <text evidence="1">The sequence shown here is derived from an EMBL/GenBank/DDBJ whole genome shotgun (WGS) entry which is preliminary data.</text>
</comment>
<dbReference type="AlphaFoldDB" id="A0A9X4MCL0"/>
<dbReference type="RefSeq" id="WP_009628817.1">
    <property type="nucleotide sequence ID" value="NZ_VBTY01000207.1"/>
</dbReference>
<evidence type="ECO:0000313" key="2">
    <source>
        <dbReference type="Proteomes" id="UP001152872"/>
    </source>
</evidence>
<accession>A0A9X4MCL0</accession>
<gene>
    <name evidence="1" type="ORF">FEV09_18980</name>
</gene>
<dbReference type="Gene3D" id="1.10.3680.10">
    <property type="entry name" value="TerB-like"/>
    <property type="match status" value="1"/>
</dbReference>
<dbReference type="Proteomes" id="UP001152872">
    <property type="component" value="Unassembled WGS sequence"/>
</dbReference>
<organism evidence="1 2">
    <name type="scientific">Pseudanabaena catenata USMAC16</name>
    <dbReference type="NCBI Taxonomy" id="1855837"/>
    <lineage>
        <taxon>Bacteria</taxon>
        <taxon>Bacillati</taxon>
        <taxon>Cyanobacteriota</taxon>
        <taxon>Cyanophyceae</taxon>
        <taxon>Pseudanabaenales</taxon>
        <taxon>Pseudanabaenaceae</taxon>
        <taxon>Pseudanabaena</taxon>
    </lineage>
</organism>
<keyword evidence="2" id="KW-1185">Reference proteome</keyword>